<protein>
    <submittedName>
        <fullName evidence="2">Drug/metabolite transporter (DMT)-like permease</fullName>
    </submittedName>
</protein>
<name>A0AAJ2BNI8_9PSED</name>
<feature type="transmembrane region" description="Helical" evidence="1">
    <location>
        <begin position="37"/>
        <end position="59"/>
    </location>
</feature>
<feature type="transmembrane region" description="Helical" evidence="1">
    <location>
        <begin position="188"/>
        <end position="211"/>
    </location>
</feature>
<dbReference type="InterPro" id="IPR037185">
    <property type="entry name" value="EmrE-like"/>
</dbReference>
<gene>
    <name evidence="2" type="ORF">QE440_001073</name>
</gene>
<keyword evidence="1" id="KW-0472">Membrane</keyword>
<dbReference type="AlphaFoldDB" id="A0AAJ2BNI8"/>
<feature type="transmembrane region" description="Helical" evidence="1">
    <location>
        <begin position="71"/>
        <end position="89"/>
    </location>
</feature>
<dbReference type="EMBL" id="JAVJAF010000001">
    <property type="protein sequence ID" value="MDR6233332.1"/>
    <property type="molecule type" value="Genomic_DNA"/>
</dbReference>
<evidence type="ECO:0000256" key="1">
    <source>
        <dbReference type="SAM" id="Phobius"/>
    </source>
</evidence>
<feature type="transmembrane region" description="Helical" evidence="1">
    <location>
        <begin position="128"/>
        <end position="144"/>
    </location>
</feature>
<feature type="transmembrane region" description="Helical" evidence="1">
    <location>
        <begin position="95"/>
        <end position="116"/>
    </location>
</feature>
<feature type="transmembrane region" description="Helical" evidence="1">
    <location>
        <begin position="252"/>
        <end position="275"/>
    </location>
</feature>
<organism evidence="2 3">
    <name type="scientific">Pseudomonas oryzihabitans</name>
    <dbReference type="NCBI Taxonomy" id="47885"/>
    <lineage>
        <taxon>Bacteria</taxon>
        <taxon>Pseudomonadati</taxon>
        <taxon>Pseudomonadota</taxon>
        <taxon>Gammaproteobacteria</taxon>
        <taxon>Pseudomonadales</taxon>
        <taxon>Pseudomonadaceae</taxon>
        <taxon>Pseudomonas</taxon>
    </lineage>
</organism>
<proteinExistence type="predicted"/>
<dbReference type="RefSeq" id="WP_309756115.1">
    <property type="nucleotide sequence ID" value="NZ_JAVJAF010000001.1"/>
</dbReference>
<evidence type="ECO:0000313" key="2">
    <source>
        <dbReference type="EMBL" id="MDR6233332.1"/>
    </source>
</evidence>
<dbReference type="Proteomes" id="UP001268036">
    <property type="component" value="Unassembled WGS sequence"/>
</dbReference>
<feature type="transmembrane region" description="Helical" evidence="1">
    <location>
        <begin position="12"/>
        <end position="31"/>
    </location>
</feature>
<feature type="transmembrane region" description="Helical" evidence="1">
    <location>
        <begin position="281"/>
        <end position="300"/>
    </location>
</feature>
<keyword evidence="1" id="KW-1133">Transmembrane helix</keyword>
<dbReference type="SUPFAM" id="SSF103481">
    <property type="entry name" value="Multidrug resistance efflux transporter EmrE"/>
    <property type="match status" value="1"/>
</dbReference>
<accession>A0AAJ2BNI8</accession>
<comment type="caution">
    <text evidence="2">The sequence shown here is derived from an EMBL/GenBank/DDBJ whole genome shotgun (WGS) entry which is preliminary data.</text>
</comment>
<feature type="transmembrane region" description="Helical" evidence="1">
    <location>
        <begin position="223"/>
        <end position="245"/>
    </location>
</feature>
<feature type="transmembrane region" description="Helical" evidence="1">
    <location>
        <begin position="156"/>
        <end position="176"/>
    </location>
</feature>
<evidence type="ECO:0000313" key="3">
    <source>
        <dbReference type="Proteomes" id="UP001268036"/>
    </source>
</evidence>
<reference evidence="2" key="1">
    <citation type="submission" date="2023-08" db="EMBL/GenBank/DDBJ databases">
        <title>Functional and genomic diversity of the sorghum phyllosphere microbiome.</title>
        <authorList>
            <person name="Shade A."/>
        </authorList>
    </citation>
    <scope>NUCLEOTIDE SEQUENCE</scope>
    <source>
        <strain evidence="2">SORGH_AS_0201</strain>
    </source>
</reference>
<keyword evidence="1" id="KW-0812">Transmembrane</keyword>
<sequence length="316" mass="33058">MHERELSAAGIGYGLAAGLCWGVIFLAPALVPDLSGAQFAVLRFLCYGLVALALLLPRWRALRAQLTRADGVRLFWLSLIGNLGYYALVGSGVQQAGIAATTLIVGLIPLLVALAGQRDAGAVGFSRLWPSLACALLGVALISYETLTTTAVGEHPLLGLLCACGALLSWSWFAVVNTRYLTRTPIGAHDWGLLLGSVTGLQALLAAPLLLGPELALRAPADWLQPLLVAAGVALLASIIGGACWNQASRRLPLTLSGQAIVIETLSSLLYGFLWNGRLPTLLEALAIVLLMLGVGWCLLCHRRPAATATPTAAGC</sequence>